<reference evidence="7" key="1">
    <citation type="journal article" date="2021" name="PeerJ">
        <title>Extensive microbial diversity within the chicken gut microbiome revealed by metagenomics and culture.</title>
        <authorList>
            <person name="Gilroy R."/>
            <person name="Ravi A."/>
            <person name="Getino M."/>
            <person name="Pursley I."/>
            <person name="Horton D.L."/>
            <person name="Alikhan N.F."/>
            <person name="Baker D."/>
            <person name="Gharbi K."/>
            <person name="Hall N."/>
            <person name="Watson M."/>
            <person name="Adriaenssens E.M."/>
            <person name="Foster-Nyarko E."/>
            <person name="Jarju S."/>
            <person name="Secka A."/>
            <person name="Antonio M."/>
            <person name="Oren A."/>
            <person name="Chaudhuri R.R."/>
            <person name="La Ragione R."/>
            <person name="Hildebrand F."/>
            <person name="Pallen M.J."/>
        </authorList>
    </citation>
    <scope>NUCLEOTIDE SEQUENCE</scope>
    <source>
        <strain evidence="7">1345</strain>
    </source>
</reference>
<dbReference type="Pfam" id="PF00881">
    <property type="entry name" value="Nitroreductase"/>
    <property type="match status" value="1"/>
</dbReference>
<evidence type="ECO:0000256" key="1">
    <source>
        <dbReference type="ARBA" id="ARBA00001917"/>
    </source>
</evidence>
<dbReference type="InterPro" id="IPR000415">
    <property type="entry name" value="Nitroreductase-like"/>
</dbReference>
<dbReference type="GO" id="GO:0016491">
    <property type="term" value="F:oxidoreductase activity"/>
    <property type="evidence" value="ECO:0007669"/>
    <property type="project" value="UniProtKB-KW"/>
</dbReference>
<protein>
    <submittedName>
        <fullName evidence="7">Nitroreductase family protein</fullName>
    </submittedName>
</protein>
<sequence>METMQCIAARRSVREFNEKPVEREKLEKIVQAALYAPTGMHLYDSLHLTVLASHEAVDKFTALARKQSGDANADPVHGAAALVVVSGTRPDMPVEYANAACMIENMLLAATDLKIGNLYVHGAINAMRGSAQEKEFRALLRLPDGFTPLGSVALGYCAETFAPREKPKNNETKADYIG</sequence>
<dbReference type="AlphaFoldDB" id="A0A9D2CT95"/>
<feature type="domain" description="Nitroreductase" evidence="6">
    <location>
        <begin position="7"/>
        <end position="156"/>
    </location>
</feature>
<comment type="caution">
    <text evidence="7">The sequence shown here is derived from an EMBL/GenBank/DDBJ whole genome shotgun (WGS) entry which is preliminary data.</text>
</comment>
<dbReference type="PANTHER" id="PTHR43673:SF2">
    <property type="entry name" value="NITROREDUCTASE"/>
    <property type="match status" value="1"/>
</dbReference>
<accession>A0A9D2CT95</accession>
<dbReference type="Gene3D" id="3.40.109.10">
    <property type="entry name" value="NADH Oxidase"/>
    <property type="match status" value="1"/>
</dbReference>
<name>A0A9D2CT95_9FIRM</name>
<dbReference type="CDD" id="cd02062">
    <property type="entry name" value="Nitro_FMN_reductase"/>
    <property type="match status" value="1"/>
</dbReference>
<evidence type="ECO:0000313" key="7">
    <source>
        <dbReference type="EMBL" id="HIY97472.1"/>
    </source>
</evidence>
<dbReference type="EMBL" id="DXCQ01000066">
    <property type="protein sequence ID" value="HIY97472.1"/>
    <property type="molecule type" value="Genomic_DNA"/>
</dbReference>
<keyword evidence="4" id="KW-0288">FMN</keyword>
<evidence type="ECO:0000259" key="6">
    <source>
        <dbReference type="Pfam" id="PF00881"/>
    </source>
</evidence>
<proteinExistence type="inferred from homology"/>
<evidence type="ECO:0000256" key="4">
    <source>
        <dbReference type="ARBA" id="ARBA00022643"/>
    </source>
</evidence>
<dbReference type="PANTHER" id="PTHR43673">
    <property type="entry name" value="NAD(P)H NITROREDUCTASE YDGI-RELATED"/>
    <property type="match status" value="1"/>
</dbReference>
<organism evidence="7 8">
    <name type="scientific">Candidatus Borkfalkia excrementigallinarum</name>
    <dbReference type="NCBI Taxonomy" id="2838506"/>
    <lineage>
        <taxon>Bacteria</taxon>
        <taxon>Bacillati</taxon>
        <taxon>Bacillota</taxon>
        <taxon>Clostridia</taxon>
        <taxon>Christensenellales</taxon>
        <taxon>Christensenellaceae</taxon>
        <taxon>Candidatus Borkfalkia</taxon>
    </lineage>
</organism>
<evidence type="ECO:0000313" key="8">
    <source>
        <dbReference type="Proteomes" id="UP000886750"/>
    </source>
</evidence>
<reference evidence="7" key="2">
    <citation type="submission" date="2021-04" db="EMBL/GenBank/DDBJ databases">
        <authorList>
            <person name="Gilroy R."/>
        </authorList>
    </citation>
    <scope>NUCLEOTIDE SEQUENCE</scope>
    <source>
        <strain evidence="7">1345</strain>
    </source>
</reference>
<keyword evidence="5" id="KW-0560">Oxidoreductase</keyword>
<comment type="similarity">
    <text evidence="2">Belongs to the nitroreductase family.</text>
</comment>
<dbReference type="Proteomes" id="UP000886750">
    <property type="component" value="Unassembled WGS sequence"/>
</dbReference>
<evidence type="ECO:0000256" key="3">
    <source>
        <dbReference type="ARBA" id="ARBA00022630"/>
    </source>
</evidence>
<keyword evidence="3" id="KW-0285">Flavoprotein</keyword>
<evidence type="ECO:0000256" key="2">
    <source>
        <dbReference type="ARBA" id="ARBA00007118"/>
    </source>
</evidence>
<dbReference type="InterPro" id="IPR029479">
    <property type="entry name" value="Nitroreductase"/>
</dbReference>
<comment type="cofactor">
    <cofactor evidence="1">
        <name>FMN</name>
        <dbReference type="ChEBI" id="CHEBI:58210"/>
    </cofactor>
</comment>
<dbReference type="SUPFAM" id="SSF55469">
    <property type="entry name" value="FMN-dependent nitroreductase-like"/>
    <property type="match status" value="1"/>
</dbReference>
<evidence type="ECO:0000256" key="5">
    <source>
        <dbReference type="ARBA" id="ARBA00023002"/>
    </source>
</evidence>
<gene>
    <name evidence="7" type="ORF">H9729_07270</name>
</gene>